<comment type="caution">
    <text evidence="2">The sequence shown here is derived from an EMBL/GenBank/DDBJ whole genome shotgun (WGS) entry which is preliminary data.</text>
</comment>
<reference evidence="2" key="1">
    <citation type="submission" date="2023-02" db="EMBL/GenBank/DDBJ databases">
        <title>Identification and recombinant expression of a fungal hydrolase from Papiliotrema laurentii that hydrolyzes apple cutin and clears colloidal polyester polyurethane.</title>
        <authorList>
            <consortium name="DOE Joint Genome Institute"/>
            <person name="Roman V.A."/>
            <person name="Bojanowski C."/>
            <person name="Crable B.R."/>
            <person name="Wagner D.N."/>
            <person name="Hung C.S."/>
            <person name="Nadeau L.J."/>
            <person name="Schratz L."/>
            <person name="Haridas S."/>
            <person name="Pangilinan J."/>
            <person name="Lipzen A."/>
            <person name="Na H."/>
            <person name="Yan M."/>
            <person name="Ng V."/>
            <person name="Grigoriev I.V."/>
            <person name="Spatafora J.W."/>
            <person name="Barlow D."/>
            <person name="Biffinger J."/>
            <person name="Kelley-Loughnane N."/>
            <person name="Varaljay V.A."/>
            <person name="Crookes-Goodson W.J."/>
        </authorList>
    </citation>
    <scope>NUCLEOTIDE SEQUENCE</scope>
    <source>
        <strain evidence="2">5307AH</strain>
    </source>
</reference>
<organism evidence="2 3">
    <name type="scientific">Papiliotrema laurentii</name>
    <name type="common">Cryptococcus laurentii</name>
    <dbReference type="NCBI Taxonomy" id="5418"/>
    <lineage>
        <taxon>Eukaryota</taxon>
        <taxon>Fungi</taxon>
        <taxon>Dikarya</taxon>
        <taxon>Basidiomycota</taxon>
        <taxon>Agaricomycotina</taxon>
        <taxon>Tremellomycetes</taxon>
        <taxon>Tremellales</taxon>
        <taxon>Rhynchogastremaceae</taxon>
        <taxon>Papiliotrema</taxon>
    </lineage>
</organism>
<name>A0AAD9FNH6_PAPLA</name>
<gene>
    <name evidence="2" type="ORF">DB88DRAFT_475291</name>
</gene>
<proteinExistence type="predicted"/>
<accession>A0AAD9FNH6</accession>
<protein>
    <submittedName>
        <fullName evidence="2">Uncharacterized protein</fullName>
    </submittedName>
</protein>
<evidence type="ECO:0000256" key="1">
    <source>
        <dbReference type="SAM" id="MobiDB-lite"/>
    </source>
</evidence>
<dbReference type="Proteomes" id="UP001182556">
    <property type="component" value="Unassembled WGS sequence"/>
</dbReference>
<sequence length="397" mass="44401">MPINCFKTSEKATDCDCFQPGWDERDVSRPYTHCRLKLNHERGQPTSILCKLGESLKCYSQTQFFPEEESMPRGCAPVLKDWYAILRGEVSQALEEIIIRGLRNNDHLPDAETYLKWSESNDNCNTLGNLVSQFLYVSETVLNLKSATQPLTCKDIADSSKSNKHSSKFTWKLKPTQTMRAHALRYAKAAAEKSSMSEHGKRQLVEEVLRPVITRYVSLLEEHDIGGSGLGGTYDQVKRSLPDACRIMLEMLTEAAGDQELKTVLQSGHMYWATFPSSSVSRDYSWNRNSRDKFPDSVKIGPDVNIAYINTKPSIDSTHVLIATVPSSEDAKPEILTCSPTFLALPESFMDHGSAVFSHSQPGNRTGENTLPEDPQTGADLIDHPFPYTCSSIVTHD</sequence>
<evidence type="ECO:0000313" key="2">
    <source>
        <dbReference type="EMBL" id="KAK1921418.1"/>
    </source>
</evidence>
<dbReference type="EMBL" id="JAODAN010000011">
    <property type="protein sequence ID" value="KAK1921418.1"/>
    <property type="molecule type" value="Genomic_DNA"/>
</dbReference>
<feature type="region of interest" description="Disordered" evidence="1">
    <location>
        <begin position="358"/>
        <end position="382"/>
    </location>
</feature>
<keyword evidence="3" id="KW-1185">Reference proteome</keyword>
<feature type="compositionally biased region" description="Polar residues" evidence="1">
    <location>
        <begin position="358"/>
        <end position="369"/>
    </location>
</feature>
<dbReference type="AlphaFoldDB" id="A0AAD9FNH6"/>
<evidence type="ECO:0000313" key="3">
    <source>
        <dbReference type="Proteomes" id="UP001182556"/>
    </source>
</evidence>